<proteinExistence type="inferred from homology"/>
<feature type="coiled-coil region" evidence="2">
    <location>
        <begin position="5"/>
        <end position="123"/>
    </location>
</feature>
<dbReference type="Gene3D" id="3.30.160.20">
    <property type="match status" value="1"/>
</dbReference>
<name>A0A7G2CRB9_9TRYP</name>
<evidence type="ECO:0000313" key="5">
    <source>
        <dbReference type="Proteomes" id="UP000515908"/>
    </source>
</evidence>
<gene>
    <name evidence="4" type="ORF">ADEAN_000858000</name>
</gene>
<evidence type="ECO:0000313" key="4">
    <source>
        <dbReference type="EMBL" id="CAD2221053.1"/>
    </source>
</evidence>
<dbReference type="EMBL" id="LR877163">
    <property type="protein sequence ID" value="CAD2221053.1"/>
    <property type="molecule type" value="Genomic_DNA"/>
</dbReference>
<dbReference type="VEuPathDB" id="TriTrypDB:ADEAN_000858000"/>
<accession>A0A7G2CRB9</accession>
<keyword evidence="5" id="KW-1185">Reference proteome</keyword>
<evidence type="ECO:0000256" key="2">
    <source>
        <dbReference type="SAM" id="Coils"/>
    </source>
</evidence>
<organism evidence="4 5">
    <name type="scientific">Angomonas deanei</name>
    <dbReference type="NCBI Taxonomy" id="59799"/>
    <lineage>
        <taxon>Eukaryota</taxon>
        <taxon>Discoba</taxon>
        <taxon>Euglenozoa</taxon>
        <taxon>Kinetoplastea</taxon>
        <taxon>Metakinetoplastina</taxon>
        <taxon>Trypanosomatida</taxon>
        <taxon>Trypanosomatidae</taxon>
        <taxon>Strigomonadinae</taxon>
        <taxon>Angomonas</taxon>
    </lineage>
</organism>
<protein>
    <submittedName>
        <fullName evidence="4">RF-1 domain containing protein, putative</fullName>
    </submittedName>
</protein>
<dbReference type="Proteomes" id="UP000515908">
    <property type="component" value="Chromosome 19"/>
</dbReference>
<dbReference type="GO" id="GO:0003747">
    <property type="term" value="F:translation release factor activity"/>
    <property type="evidence" value="ECO:0007669"/>
    <property type="project" value="InterPro"/>
</dbReference>
<dbReference type="SUPFAM" id="SSF75620">
    <property type="entry name" value="Release factor"/>
    <property type="match status" value="1"/>
</dbReference>
<dbReference type="OrthoDB" id="2019491at2759"/>
<feature type="domain" description="Prokaryotic-type class I peptide chain release factors" evidence="3">
    <location>
        <begin position="292"/>
        <end position="351"/>
    </location>
</feature>
<dbReference type="InterPro" id="IPR045853">
    <property type="entry name" value="Pep_chain_release_fac_I_sf"/>
</dbReference>
<keyword evidence="2" id="KW-0175">Coiled coil</keyword>
<evidence type="ECO:0000259" key="3">
    <source>
        <dbReference type="Pfam" id="PF00472"/>
    </source>
</evidence>
<comment type="similarity">
    <text evidence="1">Belongs to the prokaryotic/mitochondrial release factor family.</text>
</comment>
<dbReference type="AlphaFoldDB" id="A0A7G2CRB9"/>
<sequence>MRNKKNEYRDKYNKTKSALDTLQSEATQLRSTEASLRDKLKRTEQEVMLLTSENMQLQEAQSKLKDLTNEKTQLQRSLRTAEEALKSSNAAGTPQYDALVQRLQSKEESLRSLQRKVDRLRRRDPLLQFSLACSELHRLCPVDAEASAQDAGREEAEAAYQLLSEQYSGAQTEAWKSASSKGSVAAKAYLAAARHAVAASVPLSYYDAAIVVEGNVGEATTLLESVGYITESTPEDPSRLQVKAPSTVGVLTGPGPYGYLLALRYAKTSSFTIQSVHPIVSSELVENAQRCNVTYETARASGPGGQATNVTETQVYAKLTIDGRFAYTAEAQDSRSALNNKDAALEKLKQTKRLHYNDSLARKYRPEEVVATIVQRVKESGGLEVEDSYLQLVQDAVSEKTVSVLDGALAQFVATSLSEQAD</sequence>
<reference evidence="4 5" key="1">
    <citation type="submission" date="2020-08" db="EMBL/GenBank/DDBJ databases">
        <authorList>
            <person name="Newling K."/>
            <person name="Davey J."/>
            <person name="Forrester S."/>
        </authorList>
    </citation>
    <scope>NUCLEOTIDE SEQUENCE [LARGE SCALE GENOMIC DNA]</scope>
    <source>
        <strain evidence="5">Crithidia deanei Carvalho (ATCC PRA-265)</strain>
    </source>
</reference>
<evidence type="ECO:0000256" key="1">
    <source>
        <dbReference type="ARBA" id="ARBA00010835"/>
    </source>
</evidence>
<dbReference type="InterPro" id="IPR000352">
    <property type="entry name" value="Pep_chain_release_fac_I"/>
</dbReference>
<dbReference type="Pfam" id="PF00472">
    <property type="entry name" value="RF-1"/>
    <property type="match status" value="1"/>
</dbReference>